<dbReference type="AlphaFoldDB" id="A0A9W4MLG0"/>
<dbReference type="OrthoDB" id="409543at2759"/>
<proteinExistence type="predicted"/>
<gene>
    <name evidence="2" type="ORF">PNAL_LOCUS39</name>
</gene>
<dbReference type="EMBL" id="CAJVNV010000002">
    <property type="protein sequence ID" value="CAG7935710.1"/>
    <property type="molecule type" value="Genomic_DNA"/>
</dbReference>
<organism evidence="2 3">
    <name type="scientific">Penicillium nalgiovense</name>
    <dbReference type="NCBI Taxonomy" id="60175"/>
    <lineage>
        <taxon>Eukaryota</taxon>
        <taxon>Fungi</taxon>
        <taxon>Dikarya</taxon>
        <taxon>Ascomycota</taxon>
        <taxon>Pezizomycotina</taxon>
        <taxon>Eurotiomycetes</taxon>
        <taxon>Eurotiomycetidae</taxon>
        <taxon>Eurotiales</taxon>
        <taxon>Aspergillaceae</taxon>
        <taxon>Penicillium</taxon>
    </lineage>
</organism>
<dbReference type="Proteomes" id="UP001153461">
    <property type="component" value="Unassembled WGS sequence"/>
</dbReference>
<evidence type="ECO:0000313" key="2">
    <source>
        <dbReference type="EMBL" id="CAG7935710.1"/>
    </source>
</evidence>
<feature type="compositionally biased region" description="Low complexity" evidence="1">
    <location>
        <begin position="73"/>
        <end position="87"/>
    </location>
</feature>
<evidence type="ECO:0000256" key="1">
    <source>
        <dbReference type="SAM" id="MobiDB-lite"/>
    </source>
</evidence>
<reference evidence="2" key="1">
    <citation type="submission" date="2021-07" db="EMBL/GenBank/DDBJ databases">
        <authorList>
            <person name="Branca A.L. A."/>
        </authorList>
    </citation>
    <scope>NUCLEOTIDE SEQUENCE</scope>
</reference>
<name>A0A9W4MLG0_PENNA</name>
<accession>A0A9W4MLG0</accession>
<feature type="region of interest" description="Disordered" evidence="1">
    <location>
        <begin position="54"/>
        <end position="95"/>
    </location>
</feature>
<protein>
    <submittedName>
        <fullName evidence="2">Uncharacterized protein</fullName>
    </submittedName>
</protein>
<comment type="caution">
    <text evidence="2">The sequence shown here is derived from an EMBL/GenBank/DDBJ whole genome shotgun (WGS) entry which is preliminary data.</text>
</comment>
<evidence type="ECO:0000313" key="3">
    <source>
        <dbReference type="Proteomes" id="UP001153461"/>
    </source>
</evidence>
<sequence>MMGLGTLFHPSTCSIHTCLCYIEVIRHNSTLNKIPHPLTPLLPRSPVISITMSAPQIPSAGNNPDPNPGPNPGTGTSTGTDTTSQGSRWRGYSINPPRHWEQSKKRLCDCANHDQDEWPHDFAELIIAPCAYRCPFCNEFNKAQRTRLMASNLRRHITRTHIEGNPDVYGTLVVAPGWMK</sequence>